<reference evidence="1 2" key="1">
    <citation type="journal article" date="2017" name="Plant Biotechnol. J.">
        <title>A comprehensive draft genome sequence for lupin (Lupinus angustifolius), an emerging health food: insights into plant-microbe interactions and legume evolution.</title>
        <authorList>
            <person name="Hane J.K."/>
            <person name="Ming Y."/>
            <person name="Kamphuis L.G."/>
            <person name="Nelson M.N."/>
            <person name="Garg G."/>
            <person name="Atkins C.A."/>
            <person name="Bayer P.E."/>
            <person name="Bravo A."/>
            <person name="Bringans S."/>
            <person name="Cannon S."/>
            <person name="Edwards D."/>
            <person name="Foley R."/>
            <person name="Gao L.L."/>
            <person name="Harrison M.J."/>
            <person name="Huang W."/>
            <person name="Hurgobin B."/>
            <person name="Li S."/>
            <person name="Liu C.W."/>
            <person name="McGrath A."/>
            <person name="Morahan G."/>
            <person name="Murray J."/>
            <person name="Weller J."/>
            <person name="Jian J."/>
            <person name="Singh K.B."/>
        </authorList>
    </citation>
    <scope>NUCLEOTIDE SEQUENCE [LARGE SCALE GENOMIC DNA]</scope>
    <source>
        <strain evidence="2">cv. Tanjil</strain>
        <tissue evidence="1">Whole plant</tissue>
    </source>
</reference>
<gene>
    <name evidence="1" type="ORF">TanjilG_03604</name>
</gene>
<accession>A0A394DDX0</accession>
<protein>
    <submittedName>
        <fullName evidence="1">Uncharacterized protein</fullName>
    </submittedName>
</protein>
<dbReference type="Gramene" id="OIW21450">
    <property type="protein sequence ID" value="OIW21450"/>
    <property type="gene ID" value="TanjilG_03604"/>
</dbReference>
<dbReference type="EMBL" id="MLAU01026259">
    <property type="protein sequence ID" value="OIW21450.1"/>
    <property type="molecule type" value="Genomic_DNA"/>
</dbReference>
<keyword evidence="2" id="KW-1185">Reference proteome</keyword>
<proteinExistence type="predicted"/>
<comment type="caution">
    <text evidence="1">The sequence shown here is derived from an EMBL/GenBank/DDBJ whole genome shotgun (WGS) entry which is preliminary data.</text>
</comment>
<evidence type="ECO:0000313" key="2">
    <source>
        <dbReference type="Proteomes" id="UP000188354"/>
    </source>
</evidence>
<dbReference type="Proteomes" id="UP000188354">
    <property type="component" value="Unassembled WGS sequence"/>
</dbReference>
<evidence type="ECO:0000313" key="1">
    <source>
        <dbReference type="EMBL" id="OIW21450.1"/>
    </source>
</evidence>
<name>A0A394DDX0_LUPAN</name>
<organism evidence="1 2">
    <name type="scientific">Lupinus angustifolius</name>
    <name type="common">Narrow-leaved blue lupine</name>
    <dbReference type="NCBI Taxonomy" id="3871"/>
    <lineage>
        <taxon>Eukaryota</taxon>
        <taxon>Viridiplantae</taxon>
        <taxon>Streptophyta</taxon>
        <taxon>Embryophyta</taxon>
        <taxon>Tracheophyta</taxon>
        <taxon>Spermatophyta</taxon>
        <taxon>Magnoliopsida</taxon>
        <taxon>eudicotyledons</taxon>
        <taxon>Gunneridae</taxon>
        <taxon>Pentapetalae</taxon>
        <taxon>rosids</taxon>
        <taxon>fabids</taxon>
        <taxon>Fabales</taxon>
        <taxon>Fabaceae</taxon>
        <taxon>Papilionoideae</taxon>
        <taxon>50 kb inversion clade</taxon>
        <taxon>genistoids sensu lato</taxon>
        <taxon>core genistoids</taxon>
        <taxon>Genisteae</taxon>
        <taxon>Lupinus</taxon>
    </lineage>
</organism>
<dbReference type="AlphaFoldDB" id="A0A394DDX0"/>
<sequence length="51" mass="6247">MAEPEPIKAYRGYTPYRLSRGIFLWWLFAADRRRGMDLFFLNFDVENIHYC</sequence>